<keyword evidence="1" id="KW-0812">Transmembrane</keyword>
<keyword evidence="1" id="KW-0472">Membrane</keyword>
<dbReference type="Gene3D" id="1.10.3680.10">
    <property type="entry name" value="TerB-like"/>
    <property type="match status" value="1"/>
</dbReference>
<name>A0A4V3CSQ3_9BURK</name>
<evidence type="ECO:0000313" key="2">
    <source>
        <dbReference type="EMBL" id="TDP61513.1"/>
    </source>
</evidence>
<evidence type="ECO:0000313" key="3">
    <source>
        <dbReference type="Proteomes" id="UP000295361"/>
    </source>
</evidence>
<comment type="caution">
    <text evidence="2">The sequence shown here is derived from an EMBL/GenBank/DDBJ whole genome shotgun (WGS) entry which is preliminary data.</text>
</comment>
<dbReference type="InterPro" id="IPR029024">
    <property type="entry name" value="TerB-like"/>
</dbReference>
<organism evidence="2 3">
    <name type="scientific">Roseateles toxinivorans</name>
    <dbReference type="NCBI Taxonomy" id="270368"/>
    <lineage>
        <taxon>Bacteria</taxon>
        <taxon>Pseudomonadati</taxon>
        <taxon>Pseudomonadota</taxon>
        <taxon>Betaproteobacteria</taxon>
        <taxon>Burkholderiales</taxon>
        <taxon>Sphaerotilaceae</taxon>
        <taxon>Roseateles</taxon>
    </lineage>
</organism>
<dbReference type="Proteomes" id="UP000295361">
    <property type="component" value="Unassembled WGS sequence"/>
</dbReference>
<feature type="transmembrane region" description="Helical" evidence="1">
    <location>
        <begin position="50"/>
        <end position="74"/>
    </location>
</feature>
<keyword evidence="3" id="KW-1185">Reference proteome</keyword>
<feature type="transmembrane region" description="Helical" evidence="1">
    <location>
        <begin position="80"/>
        <end position="101"/>
    </location>
</feature>
<dbReference type="AlphaFoldDB" id="A0A4V3CSQ3"/>
<reference evidence="2 3" key="1">
    <citation type="submission" date="2019-03" db="EMBL/GenBank/DDBJ databases">
        <title>Genomic Encyclopedia of Type Strains, Phase IV (KMG-IV): sequencing the most valuable type-strain genomes for metagenomic binning, comparative biology and taxonomic classification.</title>
        <authorList>
            <person name="Goeker M."/>
        </authorList>
    </citation>
    <scope>NUCLEOTIDE SEQUENCE [LARGE SCALE GENOMIC DNA]</scope>
    <source>
        <strain evidence="2 3">DSM 16998</strain>
    </source>
</reference>
<sequence>MGYPCYMTEQATPFDGVRQVVSDALKFKGKLAIGENAYASLRHANAVRKYWDLFGAVGGGAAVAKSGLVAAALGTASTPLGWVVAAAVVSGGAWYGVMHLLNGASGDRVTVIPKFINTPIDLLAISLFDLMLPLALKLAAVDGRVKAKERTCIQDHFIDDWGYDRSFVKIGCKHIEPGLDAFSMRELARQLADFIQTNPDCNYEVMTGELLAFLRAVAEADGDIDEREELALEKLAAVFEEARRSLLKDSLATVGSGLSATLDKGSAAVASGAAALGTAAKAGADAFVRSGALDRLKSGAATAQELAARGASAAATQSTQAAQALLQKLKKRT</sequence>
<evidence type="ECO:0000256" key="1">
    <source>
        <dbReference type="SAM" id="Phobius"/>
    </source>
</evidence>
<dbReference type="SUPFAM" id="SSF158682">
    <property type="entry name" value="TerB-like"/>
    <property type="match status" value="1"/>
</dbReference>
<proteinExistence type="predicted"/>
<keyword evidence="1" id="KW-1133">Transmembrane helix</keyword>
<gene>
    <name evidence="2" type="ORF">DES47_11262</name>
</gene>
<dbReference type="CDD" id="cd07177">
    <property type="entry name" value="terB_like"/>
    <property type="match status" value="1"/>
</dbReference>
<protein>
    <submittedName>
        <fullName evidence="2">Tellurite resistance protein TerB</fullName>
    </submittedName>
</protein>
<dbReference type="InParanoid" id="A0A4V3CSQ3"/>
<dbReference type="EMBL" id="SNXS01000012">
    <property type="protein sequence ID" value="TDP61513.1"/>
    <property type="molecule type" value="Genomic_DNA"/>
</dbReference>
<accession>A0A4V3CSQ3</accession>